<feature type="transmembrane region" description="Helical" evidence="8">
    <location>
        <begin position="41"/>
        <end position="63"/>
    </location>
</feature>
<keyword evidence="7 8" id="KW-0472">Membrane</keyword>
<name>A0A366XPY9_9BACI</name>
<dbReference type="PANTHER" id="PTHR34975:SF2">
    <property type="entry name" value="SPORE GERMINATION PROTEIN A2"/>
    <property type="match status" value="1"/>
</dbReference>
<evidence type="ECO:0000256" key="2">
    <source>
        <dbReference type="ARBA" id="ARBA00007998"/>
    </source>
</evidence>
<feature type="transmembrane region" description="Helical" evidence="8">
    <location>
        <begin position="213"/>
        <end position="236"/>
    </location>
</feature>
<feature type="transmembrane region" description="Helical" evidence="8">
    <location>
        <begin position="69"/>
        <end position="90"/>
    </location>
</feature>
<evidence type="ECO:0000256" key="6">
    <source>
        <dbReference type="ARBA" id="ARBA00022989"/>
    </source>
</evidence>
<gene>
    <name evidence="9" type="ORF">DS031_18375</name>
</gene>
<dbReference type="InterPro" id="IPR004761">
    <property type="entry name" value="Spore_GerAB"/>
</dbReference>
<keyword evidence="10" id="KW-1185">Reference proteome</keyword>
<evidence type="ECO:0000256" key="8">
    <source>
        <dbReference type="SAM" id="Phobius"/>
    </source>
</evidence>
<protein>
    <submittedName>
        <fullName evidence="9">Spore gernimation protein</fullName>
    </submittedName>
</protein>
<dbReference type="AlphaFoldDB" id="A0A366XPY9"/>
<evidence type="ECO:0000256" key="5">
    <source>
        <dbReference type="ARBA" id="ARBA00022692"/>
    </source>
</evidence>
<feature type="transmembrane region" description="Helical" evidence="8">
    <location>
        <begin position="248"/>
        <end position="271"/>
    </location>
</feature>
<dbReference type="GO" id="GO:0016020">
    <property type="term" value="C:membrane"/>
    <property type="evidence" value="ECO:0007669"/>
    <property type="project" value="UniProtKB-SubCell"/>
</dbReference>
<comment type="caution">
    <text evidence="9">The sequence shown here is derived from an EMBL/GenBank/DDBJ whole genome shotgun (WGS) entry which is preliminary data.</text>
</comment>
<dbReference type="EMBL" id="QOCW01000024">
    <property type="protein sequence ID" value="RBW68182.1"/>
    <property type="molecule type" value="Genomic_DNA"/>
</dbReference>
<evidence type="ECO:0000256" key="3">
    <source>
        <dbReference type="ARBA" id="ARBA00022448"/>
    </source>
</evidence>
<dbReference type="OrthoDB" id="2078716at2"/>
<feature type="transmembrane region" description="Helical" evidence="8">
    <location>
        <begin position="303"/>
        <end position="325"/>
    </location>
</feature>
<sequence length="395" mass="44488">MKRGFERVLLYKKVKIEIRRYWLGVMQDMKVGQEKISARQFMILVFLYSVGTAILVTPAGLAAEAGQDGWIAVLIGIGVSLLLVLLYNAVGSIYPNLTLIEKNEKILGKWLGKFISLLIVFMAFHTASELITIVGIFMTTQMLENTPLWALNSFFGLIVIFALRLGIEVLARAAEILCVWFGLLFFILILFLAPEINIENLQPVFEMEVKTLIKASLVFTGVLTFSPVLFLMIFPVAVTDRAKGKKGFFIGTLLGGAVLLIVTLLTVLVIGPELTANQRYPSYVLAKKINVGDFITRIEAAMAAIWLITIYFRLMIYIYAAVIGFAQVFELKDYKPLVFPLGIIMIVISLHLYPTEAFPTKYFEVWPFYIALYGLVLPILLLVVYKVRKKFAKEQ</sequence>
<keyword evidence="5 8" id="KW-0812">Transmembrane</keyword>
<comment type="subcellular location">
    <subcellularLocation>
        <location evidence="1">Membrane</location>
        <topology evidence="1">Multi-pass membrane protein</topology>
    </subcellularLocation>
</comment>
<feature type="transmembrane region" description="Helical" evidence="8">
    <location>
        <begin position="366"/>
        <end position="385"/>
    </location>
</feature>
<dbReference type="RefSeq" id="WP_113807516.1">
    <property type="nucleotide sequence ID" value="NZ_QOCW01000024.1"/>
</dbReference>
<accession>A0A366XPY9</accession>
<proteinExistence type="inferred from homology"/>
<evidence type="ECO:0000256" key="4">
    <source>
        <dbReference type="ARBA" id="ARBA00022544"/>
    </source>
</evidence>
<keyword evidence="3" id="KW-0813">Transport</keyword>
<dbReference type="NCBIfam" id="TIGR00912">
    <property type="entry name" value="2A0309"/>
    <property type="match status" value="1"/>
</dbReference>
<feature type="transmembrane region" description="Helical" evidence="8">
    <location>
        <begin position="337"/>
        <end position="354"/>
    </location>
</feature>
<dbReference type="Proteomes" id="UP000253314">
    <property type="component" value="Unassembled WGS sequence"/>
</dbReference>
<evidence type="ECO:0000313" key="9">
    <source>
        <dbReference type="EMBL" id="RBW68182.1"/>
    </source>
</evidence>
<dbReference type="Pfam" id="PF03845">
    <property type="entry name" value="Spore_permease"/>
    <property type="match status" value="1"/>
</dbReference>
<dbReference type="PANTHER" id="PTHR34975">
    <property type="entry name" value="SPORE GERMINATION PROTEIN A2"/>
    <property type="match status" value="1"/>
</dbReference>
<dbReference type="Gene3D" id="1.20.1740.10">
    <property type="entry name" value="Amino acid/polyamine transporter I"/>
    <property type="match status" value="1"/>
</dbReference>
<keyword evidence="4" id="KW-0309">Germination</keyword>
<feature type="transmembrane region" description="Helical" evidence="8">
    <location>
        <begin position="111"/>
        <end position="137"/>
    </location>
</feature>
<comment type="similarity">
    <text evidence="2">Belongs to the amino acid-polyamine-organocation (APC) superfamily. Spore germination protein (SGP) (TC 2.A.3.9) family.</text>
</comment>
<feature type="transmembrane region" description="Helical" evidence="8">
    <location>
        <begin position="149"/>
        <end position="167"/>
    </location>
</feature>
<keyword evidence="6 8" id="KW-1133">Transmembrane helix</keyword>
<evidence type="ECO:0000256" key="1">
    <source>
        <dbReference type="ARBA" id="ARBA00004141"/>
    </source>
</evidence>
<feature type="transmembrane region" description="Helical" evidence="8">
    <location>
        <begin position="174"/>
        <end position="193"/>
    </location>
</feature>
<evidence type="ECO:0000256" key="7">
    <source>
        <dbReference type="ARBA" id="ARBA00023136"/>
    </source>
</evidence>
<organism evidence="9 10">
    <name type="scientific">Bacillus taeanensis</name>
    <dbReference type="NCBI Taxonomy" id="273032"/>
    <lineage>
        <taxon>Bacteria</taxon>
        <taxon>Bacillati</taxon>
        <taxon>Bacillota</taxon>
        <taxon>Bacilli</taxon>
        <taxon>Bacillales</taxon>
        <taxon>Bacillaceae</taxon>
        <taxon>Bacillus</taxon>
    </lineage>
</organism>
<dbReference type="GO" id="GO:0009847">
    <property type="term" value="P:spore germination"/>
    <property type="evidence" value="ECO:0007669"/>
    <property type="project" value="InterPro"/>
</dbReference>
<evidence type="ECO:0000313" key="10">
    <source>
        <dbReference type="Proteomes" id="UP000253314"/>
    </source>
</evidence>
<reference evidence="9 10" key="1">
    <citation type="submission" date="2018-07" db="EMBL/GenBank/DDBJ databases">
        <title>Lottiidibacillus patelloidae gen. nov., sp. nov., isolated from the intestinal tract of a marine limpet and the reclassification of B. taeanensis BH030017T, B. algicola KMM 3737T and B. hwajinpoensis SW-72T as genus Lottiidibacillus.</title>
        <authorList>
            <person name="Liu R."/>
            <person name="Huang Z."/>
        </authorList>
    </citation>
    <scope>NUCLEOTIDE SEQUENCE [LARGE SCALE GENOMIC DNA]</scope>
    <source>
        <strain evidence="9 10">BH030017</strain>
    </source>
</reference>